<gene>
    <name evidence="2" type="ORF">VCE7224_03039</name>
</gene>
<dbReference type="AlphaFoldDB" id="A0A1C3JGT1"/>
<dbReference type="Proteomes" id="UP000092819">
    <property type="component" value="Unassembled WGS sequence"/>
</dbReference>
<reference evidence="3" key="1">
    <citation type="submission" date="2016-06" db="EMBL/GenBank/DDBJ databases">
        <authorList>
            <person name="Rodrigo-Torres L."/>
            <person name="Arahal D.R."/>
        </authorList>
    </citation>
    <scope>NUCLEOTIDE SEQUENCE [LARGE SCALE GENOMIC DNA]</scope>
    <source>
        <strain evidence="3">CECT 7224</strain>
    </source>
</reference>
<dbReference type="RefSeq" id="WP_065676916.1">
    <property type="nucleotide sequence ID" value="NZ_AP025464.1"/>
</dbReference>
<evidence type="ECO:0000256" key="1">
    <source>
        <dbReference type="SAM" id="MobiDB-lite"/>
    </source>
</evidence>
<keyword evidence="3" id="KW-1185">Reference proteome</keyword>
<proteinExistence type="predicted"/>
<dbReference type="EMBL" id="FLQZ01000066">
    <property type="protein sequence ID" value="SBT14277.1"/>
    <property type="molecule type" value="Genomic_DNA"/>
</dbReference>
<evidence type="ECO:0000313" key="3">
    <source>
        <dbReference type="Proteomes" id="UP000092819"/>
    </source>
</evidence>
<feature type="compositionally biased region" description="Low complexity" evidence="1">
    <location>
        <begin position="206"/>
        <end position="217"/>
    </location>
</feature>
<protein>
    <submittedName>
        <fullName evidence="2">Uncharacterized protein</fullName>
    </submittedName>
</protein>
<evidence type="ECO:0000313" key="2">
    <source>
        <dbReference type="EMBL" id="SBT14277.1"/>
    </source>
</evidence>
<name>A0A1C3JGT1_9VIBR</name>
<accession>A0A1C3JGT1</accession>
<organism evidence="2 3">
    <name type="scientific">Vibrio celticus</name>
    <dbReference type="NCBI Taxonomy" id="446372"/>
    <lineage>
        <taxon>Bacteria</taxon>
        <taxon>Pseudomonadati</taxon>
        <taxon>Pseudomonadota</taxon>
        <taxon>Gammaproteobacteria</taxon>
        <taxon>Vibrionales</taxon>
        <taxon>Vibrionaceae</taxon>
        <taxon>Vibrio</taxon>
    </lineage>
</organism>
<feature type="region of interest" description="Disordered" evidence="1">
    <location>
        <begin position="195"/>
        <end position="238"/>
    </location>
</feature>
<sequence>MNIKTSISLFILMMVSSFSVYSQPISYMLFGEKQFASSPQSGADSLLNTYCSYSPSRRKYQGLTSVSVSSSKFTIRSIFYEDEGCTGAVSSPGSFSINFIYESCPNGQEVSDLTQSCEAVCDPPSILNPHTSECYTPAFCDRESTNDSLFEAEQSCAAKGGIFSHQCSDFLESLETRCTQSDKCAIGFPDWPDCIQDLDPTDDITPPSGGFNPGSGSTANPDAPTFDKPEPDDVTPTDTTDEAVLEAIQNSNRDSNEGFKALSTDLNNGFTDINNSLSNLNATNTAIGESVVEQMNQDYQIYQANKDLALQQTGAITAGASSITDALGAQTGALTGALGEQTSALTDALGELAAKLPEQCDPTEDNNYCQYPHGLGSEFISDTFGQMDNQVGGIISGGESLIESTLQSVIDSPLNDENESIMNNATAVLLNALGFNESCSPLTFEANGNTYSIDCYVSEKIKLILSFLIGMYTLMTLTDILLDGITPIGRKPSATRYA</sequence>